<name>A0A0L9TPF7_PHAAN</name>
<dbReference type="AlphaFoldDB" id="A0A0L9TPF7"/>
<gene>
    <name evidence="2" type="ORF">LR48_Vigan01g191300</name>
</gene>
<evidence type="ECO:0000313" key="2">
    <source>
        <dbReference type="EMBL" id="KOM32357.1"/>
    </source>
</evidence>
<feature type="compositionally biased region" description="Low complexity" evidence="1">
    <location>
        <begin position="45"/>
        <end position="56"/>
    </location>
</feature>
<proteinExistence type="predicted"/>
<feature type="compositionally biased region" description="Basic and acidic residues" evidence="1">
    <location>
        <begin position="364"/>
        <end position="374"/>
    </location>
</feature>
<dbReference type="EMBL" id="CM003371">
    <property type="protein sequence ID" value="KOM32357.1"/>
    <property type="molecule type" value="Genomic_DNA"/>
</dbReference>
<sequence>MNVPKPHVLHQESQSKVEHPNKNLTERFTQYGYRTVELKRKRISSFSASSKRSSPSAHIHTDDHCNDKTDVQAQWTTQGKRKASVFVHPGDVVTATLISCHPSSNPSTIWTNALLKAEHHLDERSLERTLAVKDERSLSGMTNARQTLFGRASRTKTNERGRSFRNERSTVGTNVQFVLIWTNVQLKTKLDERDSAESQWLVRIRPLLPPVILLCLHSLHSISVSPFLLPSSFQLSSFLSAFPPSILSSCSFLYVPSHFSFPFLMQQAAAATPKLGLSRLEGEVDHHLAHGSRKVQPAKRRNVPCTTASSMLPAARWASRFQLYRPPSSRSPATIGHSKQHTTNTSRKGAVQHLETAVGPGRESMARPWEKNAT</sequence>
<protein>
    <submittedName>
        <fullName evidence="2">Uncharacterized protein</fullName>
    </submittedName>
</protein>
<evidence type="ECO:0000313" key="3">
    <source>
        <dbReference type="Proteomes" id="UP000053144"/>
    </source>
</evidence>
<organism evidence="2 3">
    <name type="scientific">Phaseolus angularis</name>
    <name type="common">Azuki bean</name>
    <name type="synonym">Vigna angularis</name>
    <dbReference type="NCBI Taxonomy" id="3914"/>
    <lineage>
        <taxon>Eukaryota</taxon>
        <taxon>Viridiplantae</taxon>
        <taxon>Streptophyta</taxon>
        <taxon>Embryophyta</taxon>
        <taxon>Tracheophyta</taxon>
        <taxon>Spermatophyta</taxon>
        <taxon>Magnoliopsida</taxon>
        <taxon>eudicotyledons</taxon>
        <taxon>Gunneridae</taxon>
        <taxon>Pentapetalae</taxon>
        <taxon>rosids</taxon>
        <taxon>fabids</taxon>
        <taxon>Fabales</taxon>
        <taxon>Fabaceae</taxon>
        <taxon>Papilionoideae</taxon>
        <taxon>50 kb inversion clade</taxon>
        <taxon>NPAAA clade</taxon>
        <taxon>indigoferoid/millettioid clade</taxon>
        <taxon>Phaseoleae</taxon>
        <taxon>Vigna</taxon>
    </lineage>
</organism>
<reference evidence="3" key="1">
    <citation type="journal article" date="2015" name="Proc. Natl. Acad. Sci. U.S.A.">
        <title>Genome sequencing of adzuki bean (Vigna angularis) provides insight into high starch and low fat accumulation and domestication.</title>
        <authorList>
            <person name="Yang K."/>
            <person name="Tian Z."/>
            <person name="Chen C."/>
            <person name="Luo L."/>
            <person name="Zhao B."/>
            <person name="Wang Z."/>
            <person name="Yu L."/>
            <person name="Li Y."/>
            <person name="Sun Y."/>
            <person name="Li W."/>
            <person name="Chen Y."/>
            <person name="Li Y."/>
            <person name="Zhang Y."/>
            <person name="Ai D."/>
            <person name="Zhao J."/>
            <person name="Shang C."/>
            <person name="Ma Y."/>
            <person name="Wu B."/>
            <person name="Wang M."/>
            <person name="Gao L."/>
            <person name="Sun D."/>
            <person name="Zhang P."/>
            <person name="Guo F."/>
            <person name="Wang W."/>
            <person name="Li Y."/>
            <person name="Wang J."/>
            <person name="Varshney R.K."/>
            <person name="Wang J."/>
            <person name="Ling H.Q."/>
            <person name="Wan P."/>
        </authorList>
    </citation>
    <scope>NUCLEOTIDE SEQUENCE</scope>
    <source>
        <strain evidence="3">cv. Jingnong 6</strain>
    </source>
</reference>
<evidence type="ECO:0000256" key="1">
    <source>
        <dbReference type="SAM" id="MobiDB-lite"/>
    </source>
</evidence>
<dbReference type="Proteomes" id="UP000053144">
    <property type="component" value="Chromosome 1"/>
</dbReference>
<feature type="region of interest" description="Disordered" evidence="1">
    <location>
        <begin position="326"/>
        <end position="374"/>
    </location>
</feature>
<feature type="compositionally biased region" description="Basic and acidic residues" evidence="1">
    <location>
        <begin position="9"/>
        <end position="21"/>
    </location>
</feature>
<feature type="region of interest" description="Disordered" evidence="1">
    <location>
        <begin position="1"/>
        <end position="21"/>
    </location>
</feature>
<dbReference type="Gramene" id="KOM32357">
    <property type="protein sequence ID" value="KOM32357"/>
    <property type="gene ID" value="LR48_Vigan01g191300"/>
</dbReference>
<feature type="region of interest" description="Disordered" evidence="1">
    <location>
        <begin position="45"/>
        <end position="65"/>
    </location>
</feature>
<accession>A0A0L9TPF7</accession>